<name>A0AAW0IB21_MYOGA</name>
<protein>
    <submittedName>
        <fullName evidence="1">Uncharacterized protein</fullName>
    </submittedName>
</protein>
<evidence type="ECO:0000313" key="2">
    <source>
        <dbReference type="Proteomes" id="UP001488838"/>
    </source>
</evidence>
<comment type="caution">
    <text evidence="1">The sequence shown here is derived from an EMBL/GenBank/DDBJ whole genome shotgun (WGS) entry which is preliminary data.</text>
</comment>
<proteinExistence type="predicted"/>
<evidence type="ECO:0000313" key="1">
    <source>
        <dbReference type="EMBL" id="KAK7811635.1"/>
    </source>
</evidence>
<sequence>MRFDNSGRLTVKNCHAHSCKRCPKNLGQIAALVECIYTQLQQGVIYARIVIQEMVEMETDAAMRWKGYTLRGTLARRSQNLEPMESSVVVWSSGVEIISHLRFLMKE</sequence>
<dbReference type="EMBL" id="JBBHLL010000169">
    <property type="protein sequence ID" value="KAK7811635.1"/>
    <property type="molecule type" value="Genomic_DNA"/>
</dbReference>
<dbReference type="AlphaFoldDB" id="A0AAW0IB21"/>
<keyword evidence="2" id="KW-1185">Reference proteome</keyword>
<dbReference type="GO" id="GO:0016791">
    <property type="term" value="F:phosphatase activity"/>
    <property type="evidence" value="ECO:0007669"/>
    <property type="project" value="InterPro"/>
</dbReference>
<accession>A0AAW0IB21</accession>
<dbReference type="Pfam" id="PF06888">
    <property type="entry name" value="Put_Phosphatase"/>
    <property type="match status" value="1"/>
</dbReference>
<gene>
    <name evidence="1" type="ORF">U0070_006071</name>
</gene>
<reference evidence="1 2" key="1">
    <citation type="journal article" date="2023" name="bioRxiv">
        <title>Conserved and derived expression patterns and positive selection on dental genes reveal complex evolutionary context of ever-growing rodent molars.</title>
        <authorList>
            <person name="Calamari Z.T."/>
            <person name="Song A."/>
            <person name="Cohen E."/>
            <person name="Akter M."/>
            <person name="Roy R.D."/>
            <person name="Hallikas O."/>
            <person name="Christensen M.M."/>
            <person name="Li P."/>
            <person name="Marangoni P."/>
            <person name="Jernvall J."/>
            <person name="Klein O.D."/>
        </authorList>
    </citation>
    <scope>NUCLEOTIDE SEQUENCE [LARGE SCALE GENOMIC DNA]</scope>
    <source>
        <strain evidence="1">V071</strain>
    </source>
</reference>
<dbReference type="Proteomes" id="UP001488838">
    <property type="component" value="Unassembled WGS sequence"/>
</dbReference>
<dbReference type="InterPro" id="IPR016965">
    <property type="entry name" value="Pase_PHOSPHO-typ"/>
</dbReference>
<organism evidence="1 2">
    <name type="scientific">Myodes glareolus</name>
    <name type="common">Bank vole</name>
    <name type="synonym">Clethrionomys glareolus</name>
    <dbReference type="NCBI Taxonomy" id="447135"/>
    <lineage>
        <taxon>Eukaryota</taxon>
        <taxon>Metazoa</taxon>
        <taxon>Chordata</taxon>
        <taxon>Craniata</taxon>
        <taxon>Vertebrata</taxon>
        <taxon>Euteleostomi</taxon>
        <taxon>Mammalia</taxon>
        <taxon>Eutheria</taxon>
        <taxon>Euarchontoglires</taxon>
        <taxon>Glires</taxon>
        <taxon>Rodentia</taxon>
        <taxon>Myomorpha</taxon>
        <taxon>Muroidea</taxon>
        <taxon>Cricetidae</taxon>
        <taxon>Arvicolinae</taxon>
        <taxon>Myodes</taxon>
    </lineage>
</organism>